<evidence type="ECO:0000256" key="1">
    <source>
        <dbReference type="ARBA" id="ARBA00006529"/>
    </source>
</evidence>
<evidence type="ECO:0000256" key="6">
    <source>
        <dbReference type="ARBA" id="ARBA00022840"/>
    </source>
</evidence>
<feature type="region of interest" description="Disordered" evidence="7">
    <location>
        <begin position="839"/>
        <end position="876"/>
    </location>
</feature>
<sequence length="1448" mass="167330">MSTSISSEPTPFSPHTRADDRTHLFHDITSFMTASADRHAKCSKLIPIRTVDTRHGHHKYEFAGILWIILRSYFSGRNVTKGQDASLAEDNRLFQKRAERSVVLDQLDSFQLPALELDIRQLDSKHFESQYIKHLCESHKQGKFCTVYDLLESFNSYLSQFQNWKDLRETVAKERGAEFVRRIEDRVAVLTAWINTIDDLNEKIALLGELFEVSSMENSDYLWPRPLSTNNKIKRVLDARPVFEAYVRKSMNLKGMRKVLQRVSKITELSILKAAILLQRSPSTYAQAATARRSGLQLTDQMKQRYSEMIPYGFNQPLAISMRLPLIEPFFYFLIMVPVELVRQWLKIRTSTDPEVGCELDALTLSTMIEDSRDCLEEAVYVKKRFVRMLRSMCPCAVPSRLYPEQYVADVSNVFRKYMWYMKIWCNCPEVINKAEPCRLFTKLEREWSSAIVCARAIHSALETLSKSVSDLVPDLLRVWVTDYWETKLNSISVNLNVQLESEEKSLRRMSESSGGQSFSTTLSEVNRVIRDVKERGARIFAHMRIAVTEMTDATGYEMVDSWEHVMAKLQDYHWMVEIGQDDNMPNSLPVSIFVDQSTVDQSFVEQSLIALFEKNKKLENDGHIILIPNELITTKWKYRSTKITLDKVKRSAFEDLRHDIVCVIGNYSLSNQYPDLFVRCAPSCSSSESIDEHFKELTGSLLSHLDKFWELFLKSWGLLKLLDVSHTKRENICSSLEQIFTVAFQLHRDTCRYVCEAYKGLYGKEIVEKCARVIFKWKELMELKQVQPWWHVPIWAQNAFNFMQYLSDPKWTNVMDDQLFRDFSMCVKECTNMVVSPEDGKMSHLSPQSVSKRFSSNESKSTVDQEESSKSKSRRELLAAAAKEVDSMVEKKNRECFPMLGCIQKDDKKEKFTLEPYANASRPAPFQWNLLEVLASGTFGVVYKGYNVQDQRVIAVKKMKVHRDAVRMIEGEVDIFRTLDHPNLVKYYGVEVHQDEVSILMEYCSEGTLERICGEGMDLSLARRYTNHLLQAVDYLHDKHVIHRDIKPANIFLDLQNVLKLGDFGCSIRLRDSSTIFGEFREFVGTPQYMAPEVFDYGDQREDGTYRGYGRAVDIWSIGCVVIEMLTGRPPWPKLSKMQIAWKLCSENKPPPYPQMAKTRQDLKRFLDMCLARDPAKRAGPKALLHTPFANVHIDTESTFEALGFEKITLNELQVPICTGMTGPKSQSKYQLSEWAEWMEHPQYGYFWSTYTNAHKWMNNHFKNQNVVQQAVESARIAQNGSSPGRTLRRKLPRPESKQKKKKSKRELHINETVEAEPSTSNPVLDEQAETMDSDTIDEMSAEMKAFMLQTIQHRQQRDAARAIEKEARQEDDYISADKIGVHGIQKKTTEAPNERDKEIQKKEEAKKMYGLNAEKILAMEAALDMGFQTEYTAKKPSMWPNIPLRL</sequence>
<comment type="similarity">
    <text evidence="1">Belongs to the protein kinase superfamily. STE Ser/Thr protein kinase family. MAP kinase kinase kinase subfamily.</text>
</comment>
<dbReference type="GO" id="GO:0004674">
    <property type="term" value="F:protein serine/threonine kinase activity"/>
    <property type="evidence" value="ECO:0007669"/>
    <property type="project" value="UniProtKB-KW"/>
</dbReference>
<dbReference type="Proteomes" id="UP000218231">
    <property type="component" value="Unassembled WGS sequence"/>
</dbReference>
<evidence type="ECO:0000256" key="4">
    <source>
        <dbReference type="ARBA" id="ARBA00022741"/>
    </source>
</evidence>
<comment type="caution">
    <text evidence="9">The sequence shown here is derived from an EMBL/GenBank/DDBJ whole genome shotgun (WGS) entry which is preliminary data.</text>
</comment>
<dbReference type="PROSITE" id="PS50011">
    <property type="entry name" value="PROTEIN_KINASE_DOM"/>
    <property type="match status" value="1"/>
</dbReference>
<keyword evidence="2" id="KW-0723">Serine/threonine-protein kinase</keyword>
<dbReference type="InterPro" id="IPR000719">
    <property type="entry name" value="Prot_kinase_dom"/>
</dbReference>
<evidence type="ECO:0000256" key="3">
    <source>
        <dbReference type="ARBA" id="ARBA00022679"/>
    </source>
</evidence>
<evidence type="ECO:0000256" key="5">
    <source>
        <dbReference type="ARBA" id="ARBA00022777"/>
    </source>
</evidence>
<evidence type="ECO:0000313" key="10">
    <source>
        <dbReference type="Proteomes" id="UP000218231"/>
    </source>
</evidence>
<feature type="compositionally biased region" description="Polar residues" evidence="7">
    <location>
        <begin position="1277"/>
        <end position="1286"/>
    </location>
</feature>
<dbReference type="GO" id="GO:0032797">
    <property type="term" value="C:SMN complex"/>
    <property type="evidence" value="ECO:0007669"/>
    <property type="project" value="InterPro"/>
</dbReference>
<dbReference type="InterPro" id="IPR050538">
    <property type="entry name" value="MAP_kinase_kinase_kinase"/>
</dbReference>
<feature type="domain" description="Protein kinase" evidence="8">
    <location>
        <begin position="929"/>
        <end position="1191"/>
    </location>
</feature>
<dbReference type="EMBL" id="LIAE01007738">
    <property type="protein sequence ID" value="PAV77273.1"/>
    <property type="molecule type" value="Genomic_DNA"/>
</dbReference>
<evidence type="ECO:0000256" key="7">
    <source>
        <dbReference type="SAM" id="MobiDB-lite"/>
    </source>
</evidence>
<dbReference type="Gene3D" id="1.10.510.10">
    <property type="entry name" value="Transferase(Phosphotransferase) domain 1"/>
    <property type="match status" value="1"/>
</dbReference>
<feature type="compositionally biased region" description="Polar residues" evidence="7">
    <location>
        <begin position="846"/>
        <end position="861"/>
    </location>
</feature>
<dbReference type="GO" id="GO:0035556">
    <property type="term" value="P:intracellular signal transduction"/>
    <property type="evidence" value="ECO:0007669"/>
    <property type="project" value="UniProtKB-ARBA"/>
</dbReference>
<evidence type="ECO:0000259" key="8">
    <source>
        <dbReference type="PROSITE" id="PS50011"/>
    </source>
</evidence>
<dbReference type="Pfam" id="PF15348">
    <property type="entry name" value="GEMIN8"/>
    <property type="match status" value="1"/>
</dbReference>
<evidence type="ECO:0000256" key="2">
    <source>
        <dbReference type="ARBA" id="ARBA00022527"/>
    </source>
</evidence>
<dbReference type="InterPro" id="IPR034754">
    <property type="entry name" value="GEMIN8"/>
</dbReference>
<dbReference type="SMART" id="SM00220">
    <property type="entry name" value="S_TKc"/>
    <property type="match status" value="1"/>
</dbReference>
<feature type="compositionally biased region" description="Basic and acidic residues" evidence="7">
    <location>
        <begin position="862"/>
        <end position="876"/>
    </location>
</feature>
<accession>A0A2A2KTZ7</accession>
<dbReference type="InterPro" id="IPR011009">
    <property type="entry name" value="Kinase-like_dom_sf"/>
</dbReference>
<keyword evidence="6" id="KW-0067">ATP-binding</keyword>
<dbReference type="GO" id="GO:0000387">
    <property type="term" value="P:spliceosomal snRNP assembly"/>
    <property type="evidence" value="ECO:0007669"/>
    <property type="project" value="InterPro"/>
</dbReference>
<dbReference type="InterPro" id="IPR008271">
    <property type="entry name" value="Ser/Thr_kinase_AS"/>
</dbReference>
<dbReference type="PROSITE" id="PS00108">
    <property type="entry name" value="PROTEIN_KINASE_ST"/>
    <property type="match status" value="1"/>
</dbReference>
<gene>
    <name evidence="9" type="ORF">WR25_22895</name>
</gene>
<dbReference type="GO" id="GO:0005524">
    <property type="term" value="F:ATP binding"/>
    <property type="evidence" value="ECO:0007669"/>
    <property type="project" value="UniProtKB-KW"/>
</dbReference>
<evidence type="ECO:0000313" key="9">
    <source>
        <dbReference type="EMBL" id="PAV77273.1"/>
    </source>
</evidence>
<dbReference type="SUPFAM" id="SSF56112">
    <property type="entry name" value="Protein kinase-like (PK-like)"/>
    <property type="match status" value="1"/>
</dbReference>
<dbReference type="PANTHER" id="PTHR48016">
    <property type="entry name" value="MAP KINASE KINASE KINASE SSK2-RELATED-RELATED"/>
    <property type="match status" value="1"/>
</dbReference>
<keyword evidence="10" id="KW-1185">Reference proteome</keyword>
<dbReference type="Pfam" id="PF00069">
    <property type="entry name" value="Pkinase"/>
    <property type="match status" value="1"/>
</dbReference>
<dbReference type="STRING" id="2018661.A0A2A2KTZ7"/>
<dbReference type="PANTHER" id="PTHR48016:SF32">
    <property type="entry name" value="MITOGEN-ACTIVATED PROTEIN KINASE KINASE KINASE 4"/>
    <property type="match status" value="1"/>
</dbReference>
<protein>
    <recommendedName>
        <fullName evidence="8">Protein kinase domain-containing protein</fullName>
    </recommendedName>
</protein>
<dbReference type="OrthoDB" id="1043025at2759"/>
<keyword evidence="5" id="KW-0418">Kinase</keyword>
<keyword evidence="3" id="KW-0808">Transferase</keyword>
<feature type="region of interest" description="Disordered" evidence="7">
    <location>
        <begin position="1277"/>
        <end position="1333"/>
    </location>
</feature>
<proteinExistence type="inferred from homology"/>
<keyword evidence="4" id="KW-0547">Nucleotide-binding</keyword>
<reference evidence="9 10" key="1">
    <citation type="journal article" date="2017" name="Curr. Biol.">
        <title>Genome architecture and evolution of a unichromosomal asexual nematode.</title>
        <authorList>
            <person name="Fradin H."/>
            <person name="Zegar C."/>
            <person name="Gutwein M."/>
            <person name="Lucas J."/>
            <person name="Kovtun M."/>
            <person name="Corcoran D."/>
            <person name="Baugh L.R."/>
            <person name="Kiontke K."/>
            <person name="Gunsalus K."/>
            <person name="Fitch D.H."/>
            <person name="Piano F."/>
        </authorList>
    </citation>
    <scope>NUCLEOTIDE SEQUENCE [LARGE SCALE GENOMIC DNA]</scope>
    <source>
        <strain evidence="9">PF1309</strain>
    </source>
</reference>
<organism evidence="9 10">
    <name type="scientific">Diploscapter pachys</name>
    <dbReference type="NCBI Taxonomy" id="2018661"/>
    <lineage>
        <taxon>Eukaryota</taxon>
        <taxon>Metazoa</taxon>
        <taxon>Ecdysozoa</taxon>
        <taxon>Nematoda</taxon>
        <taxon>Chromadorea</taxon>
        <taxon>Rhabditida</taxon>
        <taxon>Rhabditina</taxon>
        <taxon>Rhabditomorpha</taxon>
        <taxon>Rhabditoidea</taxon>
        <taxon>Rhabditidae</taxon>
        <taxon>Diploscapter</taxon>
    </lineage>
</organism>
<name>A0A2A2KTZ7_9BILA</name>